<reference evidence="10" key="1">
    <citation type="submission" date="2022-03" db="EMBL/GenBank/DDBJ databases">
        <title>Draft genome sequence of Aduncisulcus paluster, a free-living microaerophilic Fornicata.</title>
        <authorList>
            <person name="Yuyama I."/>
            <person name="Kume K."/>
            <person name="Tamura T."/>
            <person name="Inagaki Y."/>
            <person name="Hashimoto T."/>
        </authorList>
    </citation>
    <scope>NUCLEOTIDE SEQUENCE</scope>
    <source>
        <strain evidence="10">NY0171</strain>
    </source>
</reference>
<keyword evidence="4" id="KW-0966">Cell projection</keyword>
<dbReference type="Pfam" id="PF14738">
    <property type="entry name" value="CFAP91"/>
    <property type="match status" value="1"/>
</dbReference>
<name>A0ABQ5KVM3_9EUKA</name>
<organism evidence="10 11">
    <name type="scientific">Aduncisulcus paluster</name>
    <dbReference type="NCBI Taxonomy" id="2918883"/>
    <lineage>
        <taxon>Eukaryota</taxon>
        <taxon>Metamonada</taxon>
        <taxon>Carpediemonas-like organisms</taxon>
        <taxon>Aduncisulcus</taxon>
    </lineage>
</organism>
<evidence type="ECO:0000313" key="10">
    <source>
        <dbReference type="EMBL" id="GKT36477.1"/>
    </source>
</evidence>
<proteinExistence type="inferred from homology"/>
<gene>
    <name evidence="10" type="ORF">ADUPG1_009439</name>
</gene>
<evidence type="ECO:0000259" key="9">
    <source>
        <dbReference type="Pfam" id="PF14738"/>
    </source>
</evidence>
<evidence type="ECO:0000256" key="8">
    <source>
        <dbReference type="SAM" id="MobiDB-lite"/>
    </source>
</evidence>
<feature type="region of interest" description="Disordered" evidence="8">
    <location>
        <begin position="316"/>
        <end position="361"/>
    </location>
</feature>
<keyword evidence="10" id="KW-0969">Cilium</keyword>
<protein>
    <recommendedName>
        <fullName evidence="6">Cilia- and flagella-associated protein 91</fullName>
    </recommendedName>
</protein>
<sequence length="622" mass="71132">MSVRNQGKTHEWQPETIERAPIYRNTVNVGVQTVLRESSVQTDPWAPDYIYSGPRPEVLEISHLTFENNLLPPGQRTVELIKKVRKRREFEKQLPPVVDEKSFNERVDFLAGKDVEDWDDRKKDIEATQEEHLDQLRAALEKRQLLRDQHRAKRLASVHNALLVQKEEASNKIKRNRIAAMRRLAGQRKKDLLAGATPSSQAKGSHPSRRDVIHEFACHTSRFHAARMRDGVCPPLFKGTVTLPGTVLKTTEDLIDFSAGLPAELMIRQSTMGRTKKDLKKLINIEFEDISLGDALVPPPGMTLAEHKAQLAIIRGKRRQKGKKQGAAATQPTPAAQPAQQLKEAEEEEEKAKKSVDPHTQKKIDDAVRYIQAVVRGRAEQLRMAIGCAQRISLVRELLVRQRIHEEEERQEEELKQVEESKGGRWRDRSEEKEEDKIHIGRGEFVTIEKEHGDAEKLGQLLAAMDIDTLRRREHARMALLVKLTELQRVRREAAEVGRRSRELEAREKARVRYEQLMLIHRSSANMFLDVVVRNTVNKEAKRKAESEAEQIAAAVDSAECEAEKRFEGRPADAVRDLVQSLLYMQIDRLQVKKNVRSEQKKYLHAAKTALGPILDKIESKK</sequence>
<evidence type="ECO:0000256" key="6">
    <source>
        <dbReference type="ARBA" id="ARBA00029555"/>
    </source>
</evidence>
<keyword evidence="7" id="KW-0175">Coiled coil</keyword>
<dbReference type="PANTHER" id="PTHR22455">
    <property type="entry name" value="CILIA- AND FLAGELLA-ASSOCIATED PROTEIN 91"/>
    <property type="match status" value="1"/>
</dbReference>
<evidence type="ECO:0000256" key="1">
    <source>
        <dbReference type="ARBA" id="ARBA00004430"/>
    </source>
</evidence>
<feature type="region of interest" description="Disordered" evidence="8">
    <location>
        <begin position="189"/>
        <end position="209"/>
    </location>
</feature>
<keyword evidence="3" id="KW-0206">Cytoskeleton</keyword>
<accession>A0ABQ5KVM3</accession>
<evidence type="ECO:0000256" key="2">
    <source>
        <dbReference type="ARBA" id="ARBA00022490"/>
    </source>
</evidence>
<dbReference type="EMBL" id="BQXS01011236">
    <property type="protein sequence ID" value="GKT36477.1"/>
    <property type="molecule type" value="Genomic_DNA"/>
</dbReference>
<evidence type="ECO:0000256" key="5">
    <source>
        <dbReference type="ARBA" id="ARBA00029468"/>
    </source>
</evidence>
<keyword evidence="11" id="KW-1185">Reference proteome</keyword>
<comment type="similarity">
    <text evidence="5">Belongs to the CFAP91 family.</text>
</comment>
<comment type="subcellular location">
    <subcellularLocation>
        <location evidence="1">Cytoplasm</location>
        <location evidence="1">Cytoskeleton</location>
        <location evidence="1">Cilium axoneme</location>
    </subcellularLocation>
</comment>
<feature type="domain" description="CFAP91" evidence="9">
    <location>
        <begin position="31"/>
        <end position="183"/>
    </location>
</feature>
<dbReference type="InterPro" id="IPR026720">
    <property type="entry name" value="CFAP91"/>
</dbReference>
<feature type="region of interest" description="Disordered" evidence="8">
    <location>
        <begin position="409"/>
        <end position="434"/>
    </location>
</feature>
<evidence type="ECO:0000313" key="11">
    <source>
        <dbReference type="Proteomes" id="UP001057375"/>
    </source>
</evidence>
<comment type="caution">
    <text evidence="10">The sequence shown here is derived from an EMBL/GenBank/DDBJ whole genome shotgun (WGS) entry which is preliminary data.</text>
</comment>
<feature type="compositionally biased region" description="Basic and acidic residues" evidence="8">
    <location>
        <begin position="350"/>
        <end position="361"/>
    </location>
</feature>
<evidence type="ECO:0000256" key="3">
    <source>
        <dbReference type="ARBA" id="ARBA00023212"/>
    </source>
</evidence>
<dbReference type="InterPro" id="IPR032840">
    <property type="entry name" value="CFAP91_dom"/>
</dbReference>
<keyword evidence="10" id="KW-0282">Flagellum</keyword>
<dbReference type="PANTHER" id="PTHR22455:SF10">
    <property type="entry name" value="CILIA- AND FLAGELLA-ASSOCIATED PROTEIN 91"/>
    <property type="match status" value="1"/>
</dbReference>
<feature type="coiled-coil region" evidence="7">
    <location>
        <begin position="122"/>
        <end position="153"/>
    </location>
</feature>
<feature type="compositionally biased region" description="Low complexity" evidence="8">
    <location>
        <begin position="325"/>
        <end position="341"/>
    </location>
</feature>
<dbReference type="Proteomes" id="UP001057375">
    <property type="component" value="Unassembled WGS sequence"/>
</dbReference>
<keyword evidence="2" id="KW-0963">Cytoplasm</keyword>
<evidence type="ECO:0000256" key="4">
    <source>
        <dbReference type="ARBA" id="ARBA00023273"/>
    </source>
</evidence>
<evidence type="ECO:0000256" key="7">
    <source>
        <dbReference type="SAM" id="Coils"/>
    </source>
</evidence>